<gene>
    <name evidence="1" type="ORF">MES4922_190001</name>
</gene>
<accession>A0ABM9DKI6</accession>
<comment type="caution">
    <text evidence="1">The sequence shown here is derived from an EMBL/GenBank/DDBJ whole genome shotgun (WGS) entry which is preliminary data.</text>
</comment>
<name>A0ABM9DKI6_9HYPH</name>
<dbReference type="Proteomes" id="UP001152604">
    <property type="component" value="Unassembled WGS sequence"/>
</dbReference>
<keyword evidence="2" id="KW-1185">Reference proteome</keyword>
<evidence type="ECO:0000313" key="1">
    <source>
        <dbReference type="EMBL" id="CAH2397137.1"/>
    </source>
</evidence>
<dbReference type="EMBL" id="CAKXZS010000011">
    <property type="protein sequence ID" value="CAH2397137.1"/>
    <property type="molecule type" value="Genomic_DNA"/>
</dbReference>
<proteinExistence type="predicted"/>
<protein>
    <submittedName>
        <fullName evidence="1">Uncharacterized protein</fullName>
    </submittedName>
</protein>
<sequence length="112" mass="12495">MLTFASREWMSAPTSEAVIPRLTTWSLRIVIPPASAVPIHEWLSEIVALRASPPDISFSRDLFYDFGGTGPITDGPQALSNPRCRCRGLFRPDGTRRGRHVRTAWCRTQGTV</sequence>
<evidence type="ECO:0000313" key="2">
    <source>
        <dbReference type="Proteomes" id="UP001152604"/>
    </source>
</evidence>
<organism evidence="1 2">
    <name type="scientific">Mesorhizobium ventifaucium</name>
    <dbReference type="NCBI Taxonomy" id="666020"/>
    <lineage>
        <taxon>Bacteria</taxon>
        <taxon>Pseudomonadati</taxon>
        <taxon>Pseudomonadota</taxon>
        <taxon>Alphaproteobacteria</taxon>
        <taxon>Hyphomicrobiales</taxon>
        <taxon>Phyllobacteriaceae</taxon>
        <taxon>Mesorhizobium</taxon>
    </lineage>
</organism>
<reference evidence="1" key="1">
    <citation type="submission" date="2022-03" db="EMBL/GenBank/DDBJ databases">
        <authorList>
            <person name="Brunel B."/>
        </authorList>
    </citation>
    <scope>NUCLEOTIDE SEQUENCE</scope>
    <source>
        <strain evidence="1">STM4922sample</strain>
    </source>
</reference>